<dbReference type="AlphaFoldDB" id="A0A6S6VVL4"/>
<protein>
    <submittedName>
        <fullName evidence="9">Zf-3CxxC multi-domain protein</fullName>
    </submittedName>
</protein>
<gene>
    <name evidence="9" type="ORF">PTTW11_01394</name>
</gene>
<feature type="region of interest" description="Disordered" evidence="7">
    <location>
        <begin position="176"/>
        <end position="224"/>
    </location>
</feature>
<dbReference type="GO" id="GO:0005634">
    <property type="term" value="C:nucleus"/>
    <property type="evidence" value="ECO:0007669"/>
    <property type="project" value="UniProtKB-SubCell"/>
</dbReference>
<dbReference type="SMART" id="SM00355">
    <property type="entry name" value="ZnF_C2H2"/>
    <property type="match status" value="4"/>
</dbReference>
<keyword evidence="3" id="KW-0677">Repeat</keyword>
<dbReference type="GO" id="GO:0000978">
    <property type="term" value="F:RNA polymerase II cis-regulatory region sequence-specific DNA binding"/>
    <property type="evidence" value="ECO:0007669"/>
    <property type="project" value="TreeGrafter"/>
</dbReference>
<dbReference type="InterPro" id="IPR013087">
    <property type="entry name" value="Znf_C2H2_type"/>
</dbReference>
<evidence type="ECO:0000256" key="4">
    <source>
        <dbReference type="ARBA" id="ARBA00022771"/>
    </source>
</evidence>
<evidence type="ECO:0000313" key="10">
    <source>
        <dbReference type="Proteomes" id="UP000472372"/>
    </source>
</evidence>
<dbReference type="SMART" id="SM01328">
    <property type="entry name" value="zf-3CxxC"/>
    <property type="match status" value="1"/>
</dbReference>
<evidence type="ECO:0000256" key="5">
    <source>
        <dbReference type="ARBA" id="ARBA00022833"/>
    </source>
</evidence>
<evidence type="ECO:0000256" key="7">
    <source>
        <dbReference type="SAM" id="MobiDB-lite"/>
    </source>
</evidence>
<dbReference type="InterPro" id="IPR036236">
    <property type="entry name" value="Znf_C2H2_sf"/>
</dbReference>
<comment type="subcellular location">
    <subcellularLocation>
        <location evidence="1">Nucleus</location>
    </subcellularLocation>
</comment>
<keyword evidence="4" id="KW-0863">Zinc-finger</keyword>
<dbReference type="InterPro" id="IPR027377">
    <property type="entry name" value="ZAR1/RTP1-5-like_Znf-3CxxC"/>
</dbReference>
<feature type="region of interest" description="Disordered" evidence="7">
    <location>
        <begin position="51"/>
        <end position="88"/>
    </location>
</feature>
<dbReference type="PANTHER" id="PTHR24376:SF235">
    <property type="entry name" value="C2H2-TYPE DOMAIN-CONTAINING PROTEIN"/>
    <property type="match status" value="1"/>
</dbReference>
<feature type="domain" description="C2H2-type" evidence="8">
    <location>
        <begin position="151"/>
        <end position="180"/>
    </location>
</feature>
<evidence type="ECO:0000256" key="6">
    <source>
        <dbReference type="ARBA" id="ARBA00023242"/>
    </source>
</evidence>
<feature type="domain" description="C2H2-type" evidence="8">
    <location>
        <begin position="123"/>
        <end position="152"/>
    </location>
</feature>
<feature type="compositionally biased region" description="Polar residues" evidence="7">
    <location>
        <begin position="63"/>
        <end position="88"/>
    </location>
</feature>
<dbReference type="GO" id="GO:0008270">
    <property type="term" value="F:zinc ion binding"/>
    <property type="evidence" value="ECO:0007669"/>
    <property type="project" value="UniProtKB-KW"/>
</dbReference>
<proteinExistence type="predicted"/>
<dbReference type="PROSITE" id="PS00028">
    <property type="entry name" value="ZINC_FINGER_C2H2_1"/>
    <property type="match status" value="4"/>
</dbReference>
<evidence type="ECO:0000259" key="8">
    <source>
        <dbReference type="PROSITE" id="PS50157"/>
    </source>
</evidence>
<dbReference type="Pfam" id="PF13912">
    <property type="entry name" value="zf-C2H2_6"/>
    <property type="match status" value="1"/>
</dbReference>
<keyword evidence="6" id="KW-0539">Nucleus</keyword>
<dbReference type="SUPFAM" id="SSF57667">
    <property type="entry name" value="beta-beta-alpha zinc fingers"/>
    <property type="match status" value="2"/>
</dbReference>
<dbReference type="PANTHER" id="PTHR24376">
    <property type="entry name" value="ZINC FINGER PROTEIN"/>
    <property type="match status" value="1"/>
</dbReference>
<dbReference type="Pfam" id="PF12874">
    <property type="entry name" value="zf-met"/>
    <property type="match status" value="2"/>
</dbReference>
<keyword evidence="5" id="KW-0862">Zinc</keyword>
<dbReference type="EMBL" id="HG992977">
    <property type="protein sequence ID" value="CAE7002470.1"/>
    <property type="molecule type" value="Genomic_DNA"/>
</dbReference>
<evidence type="ECO:0000256" key="2">
    <source>
        <dbReference type="ARBA" id="ARBA00022723"/>
    </source>
</evidence>
<dbReference type="Pfam" id="PF13695">
    <property type="entry name" value="Zn_ribbon_3CxxC"/>
    <property type="match status" value="1"/>
</dbReference>
<dbReference type="Proteomes" id="UP000472372">
    <property type="component" value="Chromosome 1"/>
</dbReference>
<name>A0A6S6VVL4_9PLEO</name>
<keyword evidence="2" id="KW-0479">Metal-binding</keyword>
<dbReference type="InterPro" id="IPR041661">
    <property type="entry name" value="ZN622/Rei1/Reh1_Znf-C2H2"/>
</dbReference>
<accession>A0A6S6VVL4</accession>
<evidence type="ECO:0000313" key="9">
    <source>
        <dbReference type="EMBL" id="CAE7002470.1"/>
    </source>
</evidence>
<reference evidence="9" key="1">
    <citation type="submission" date="2021-02" db="EMBL/GenBank/DDBJ databases">
        <authorList>
            <person name="Syme A R."/>
            <person name="Syme A R."/>
            <person name="Moolhuijzen P."/>
        </authorList>
    </citation>
    <scope>NUCLEOTIDE SEQUENCE</scope>
    <source>
        <strain evidence="9">W1-1</strain>
    </source>
</reference>
<evidence type="ECO:0000256" key="3">
    <source>
        <dbReference type="ARBA" id="ARBA00022737"/>
    </source>
</evidence>
<dbReference type="PROSITE" id="PS50157">
    <property type="entry name" value="ZINC_FINGER_C2H2_2"/>
    <property type="match status" value="3"/>
</dbReference>
<dbReference type="Gene3D" id="3.30.160.60">
    <property type="entry name" value="Classic Zinc Finger"/>
    <property type="match status" value="1"/>
</dbReference>
<sequence length="374" mass="42690">MSDNSQCKTCKRKFGSQRAANQHMDSVNHWIPALECDDQKSLVQRFAELYTGNNPQEPDKSTVPRSETVTATPELQHHTSTQLLEDTKNRQPQFQCKICKKSFLTQRSLDQHLENTGHEGPQFKCDTCDGKFTSQSSANQHMDAKSHHKRHTCPDCKKGFKSENALNMHVNMTTHRDKKVAHPSPSQESITKPHPEHCQNGDRKTLQSAPRVPQLKPPHVEQTTSPSQMYPLLHEHIAIALAEHAIPDHFHNINSDEGMIRRYSTYIMGTFTCQNKSCPRGTWGSGKVAILIRKYPNNRYNAAVYNQRCQHCNKLGRLLMDEQSYIDRVSYRLKKWAGISEELPFYPEKGTPPHREDLCEGCKAGICGMADMWN</sequence>
<dbReference type="GO" id="GO:0001228">
    <property type="term" value="F:DNA-binding transcription activator activity, RNA polymerase II-specific"/>
    <property type="evidence" value="ECO:0007669"/>
    <property type="project" value="TreeGrafter"/>
</dbReference>
<feature type="compositionally biased region" description="Basic and acidic residues" evidence="7">
    <location>
        <begin position="191"/>
        <end position="205"/>
    </location>
</feature>
<evidence type="ECO:0000256" key="1">
    <source>
        <dbReference type="ARBA" id="ARBA00004123"/>
    </source>
</evidence>
<dbReference type="Pfam" id="PF12756">
    <property type="entry name" value="zf-C2H2_2"/>
    <property type="match status" value="1"/>
</dbReference>
<organism evidence="9 10">
    <name type="scientific">Pyrenophora teres f. teres</name>
    <dbReference type="NCBI Taxonomy" id="97479"/>
    <lineage>
        <taxon>Eukaryota</taxon>
        <taxon>Fungi</taxon>
        <taxon>Dikarya</taxon>
        <taxon>Ascomycota</taxon>
        <taxon>Pezizomycotina</taxon>
        <taxon>Dothideomycetes</taxon>
        <taxon>Pleosporomycetidae</taxon>
        <taxon>Pleosporales</taxon>
        <taxon>Pleosporineae</taxon>
        <taxon>Pleosporaceae</taxon>
        <taxon>Pyrenophora</taxon>
    </lineage>
</organism>
<feature type="domain" description="C2H2-type" evidence="8">
    <location>
        <begin position="94"/>
        <end position="123"/>
    </location>
</feature>